<organism evidence="2 3">
    <name type="scientific">Halorubrum lipolyticum DSM 21995</name>
    <dbReference type="NCBI Taxonomy" id="1227482"/>
    <lineage>
        <taxon>Archaea</taxon>
        <taxon>Methanobacteriati</taxon>
        <taxon>Methanobacteriota</taxon>
        <taxon>Stenosarchaea group</taxon>
        <taxon>Halobacteria</taxon>
        <taxon>Halobacteriales</taxon>
        <taxon>Haloferacaceae</taxon>
        <taxon>Halorubrum</taxon>
    </lineage>
</organism>
<dbReference type="CDD" id="cd00085">
    <property type="entry name" value="HNHc"/>
    <property type="match status" value="1"/>
</dbReference>
<dbReference type="GO" id="GO:0008270">
    <property type="term" value="F:zinc ion binding"/>
    <property type="evidence" value="ECO:0007669"/>
    <property type="project" value="InterPro"/>
</dbReference>
<keyword evidence="2" id="KW-0540">Nuclease</keyword>
<evidence type="ECO:0000313" key="3">
    <source>
        <dbReference type="Proteomes" id="UP000011650"/>
    </source>
</evidence>
<keyword evidence="3" id="KW-1185">Reference proteome</keyword>
<name>M0NMP2_9EURY</name>
<reference evidence="2 3" key="1">
    <citation type="journal article" date="2014" name="PLoS Genet.">
        <title>Phylogenetically driven sequencing of extremely halophilic archaea reveals strategies for static and dynamic osmo-response.</title>
        <authorList>
            <person name="Becker E.A."/>
            <person name="Seitzer P.M."/>
            <person name="Tritt A."/>
            <person name="Larsen D."/>
            <person name="Krusor M."/>
            <person name="Yao A.I."/>
            <person name="Wu D."/>
            <person name="Madern D."/>
            <person name="Eisen J.A."/>
            <person name="Darling A.E."/>
            <person name="Facciotti M.T."/>
        </authorList>
    </citation>
    <scope>NUCLEOTIDE SEQUENCE [LARGE SCALE GENOMIC DNA]</scope>
    <source>
        <strain evidence="2 3">DSM 21995</strain>
    </source>
</reference>
<accession>M0NMP2</accession>
<sequence>MVAKAIGCSLSYARRFSYSNERGAFQKEWSKSTQNEKVSPGARTKIINRDGKTCLRCGLGDERELEVHHILPVSQGGTNEDSNLATLCSHCHEAAHDGSKTSGKTAYVEGNFYEWTQKAEIAPEERDLPLDTGQKRISDY</sequence>
<dbReference type="InterPro" id="IPR002711">
    <property type="entry name" value="HNH"/>
</dbReference>
<dbReference type="Pfam" id="PF01844">
    <property type="entry name" value="HNH"/>
    <property type="match status" value="1"/>
</dbReference>
<dbReference type="SMART" id="SM00507">
    <property type="entry name" value="HNHc"/>
    <property type="match status" value="1"/>
</dbReference>
<evidence type="ECO:0000259" key="1">
    <source>
        <dbReference type="SMART" id="SM00507"/>
    </source>
</evidence>
<dbReference type="EMBL" id="AOJG01000032">
    <property type="protein sequence ID" value="EMA58868.1"/>
    <property type="molecule type" value="Genomic_DNA"/>
</dbReference>
<proteinExistence type="predicted"/>
<feature type="domain" description="HNH nuclease" evidence="1">
    <location>
        <begin position="41"/>
        <end position="93"/>
    </location>
</feature>
<keyword evidence="2" id="KW-0378">Hydrolase</keyword>
<dbReference type="AlphaFoldDB" id="M0NMP2"/>
<dbReference type="PANTHER" id="PTHR33877">
    <property type="entry name" value="SLL1193 PROTEIN"/>
    <property type="match status" value="1"/>
</dbReference>
<evidence type="ECO:0000313" key="2">
    <source>
        <dbReference type="EMBL" id="EMA58868.1"/>
    </source>
</evidence>
<dbReference type="InterPro" id="IPR003615">
    <property type="entry name" value="HNH_nuc"/>
</dbReference>
<dbReference type="InterPro" id="IPR052892">
    <property type="entry name" value="NA-targeting_endonuclease"/>
</dbReference>
<comment type="caution">
    <text evidence="2">The sequence shown here is derived from an EMBL/GenBank/DDBJ whole genome shotgun (WGS) entry which is preliminary data.</text>
</comment>
<keyword evidence="2" id="KW-0255">Endonuclease</keyword>
<dbReference type="Gene3D" id="1.10.30.50">
    <property type="match status" value="1"/>
</dbReference>
<dbReference type="GO" id="GO:0003676">
    <property type="term" value="F:nucleic acid binding"/>
    <property type="evidence" value="ECO:0007669"/>
    <property type="project" value="InterPro"/>
</dbReference>
<gene>
    <name evidence="2" type="ORF">C469_12243</name>
</gene>
<protein>
    <submittedName>
        <fullName evidence="2">HNH endonuclease</fullName>
    </submittedName>
</protein>
<dbReference type="Proteomes" id="UP000011650">
    <property type="component" value="Unassembled WGS sequence"/>
</dbReference>
<dbReference type="PANTHER" id="PTHR33877:SF1">
    <property type="entry name" value="TYPE IV METHYL-DIRECTED RESTRICTION ENZYME ECOKMCRA"/>
    <property type="match status" value="1"/>
</dbReference>
<dbReference type="GO" id="GO:0004519">
    <property type="term" value="F:endonuclease activity"/>
    <property type="evidence" value="ECO:0007669"/>
    <property type="project" value="UniProtKB-KW"/>
</dbReference>